<evidence type="ECO:0000313" key="2">
    <source>
        <dbReference type="EnsemblPlants" id="OGLUM01G10540.1"/>
    </source>
</evidence>
<dbReference type="Gramene" id="OGLUM01G10540.1">
    <property type="protein sequence ID" value="OGLUM01G10540.1"/>
    <property type="gene ID" value="OGLUM01G10540"/>
</dbReference>
<evidence type="ECO:0008006" key="4">
    <source>
        <dbReference type="Google" id="ProtNLM"/>
    </source>
</evidence>
<feature type="compositionally biased region" description="Low complexity" evidence="1">
    <location>
        <begin position="64"/>
        <end position="76"/>
    </location>
</feature>
<dbReference type="STRING" id="40148.A0A0D9Y603"/>
<evidence type="ECO:0000313" key="3">
    <source>
        <dbReference type="Proteomes" id="UP000026961"/>
    </source>
</evidence>
<feature type="region of interest" description="Disordered" evidence="1">
    <location>
        <begin position="1"/>
        <end position="29"/>
    </location>
</feature>
<reference evidence="2" key="2">
    <citation type="submission" date="2015-04" db="UniProtKB">
        <authorList>
            <consortium name="EnsemblPlants"/>
        </authorList>
    </citation>
    <scope>IDENTIFICATION</scope>
</reference>
<evidence type="ECO:0000256" key="1">
    <source>
        <dbReference type="SAM" id="MobiDB-lite"/>
    </source>
</evidence>
<feature type="compositionally biased region" description="Basic and acidic residues" evidence="1">
    <location>
        <begin position="1"/>
        <end position="13"/>
    </location>
</feature>
<dbReference type="EnsemblPlants" id="OGLUM01G10540.1">
    <property type="protein sequence ID" value="OGLUM01G10540.1"/>
    <property type="gene ID" value="OGLUM01G10540"/>
</dbReference>
<keyword evidence="3" id="KW-1185">Reference proteome</keyword>
<dbReference type="HOGENOM" id="CLU_781625_0_0_1"/>
<sequence length="355" mass="38721">MGNGTIREDREFHQGTTSSNLEARDHDTFHCRERERDPLCVSLLAMRQDDFPAPQDFSTGRDGPTTTPTSSPWTPWADSFEAPLASSTPASRSGAAPKFQRDERVAAPPRAATWVILACVPSVSSSDDDFMVGYHLAFDWRDPPGVSLHTLRQSISVSPAPQDFCPDRDDHPYVVAVDSAGGLLLRGARRRAHDFGPGVALGFDPAPCCANDGGYILCHATLRMAFLYPPSSDEYRLLCAGNVRREPDGDHPIRLLAELQIEPGNGIHRATLLLNPQELRVSASKEANAPTSRRPGSSDGVVALAGKLPFTSRPSQACGSYSRRGHDDRDAHQERIPVLVKATDPYEASFQQAVR</sequence>
<protein>
    <recommendedName>
        <fullName evidence="4">DUF1618 domain-containing protein</fullName>
    </recommendedName>
</protein>
<feature type="region of interest" description="Disordered" evidence="1">
    <location>
        <begin position="312"/>
        <end position="342"/>
    </location>
</feature>
<name>A0A0D9Y603_9ORYZ</name>
<dbReference type="Proteomes" id="UP000026961">
    <property type="component" value="Chromosome 1"/>
</dbReference>
<organism evidence="2">
    <name type="scientific">Oryza glumipatula</name>
    <dbReference type="NCBI Taxonomy" id="40148"/>
    <lineage>
        <taxon>Eukaryota</taxon>
        <taxon>Viridiplantae</taxon>
        <taxon>Streptophyta</taxon>
        <taxon>Embryophyta</taxon>
        <taxon>Tracheophyta</taxon>
        <taxon>Spermatophyta</taxon>
        <taxon>Magnoliopsida</taxon>
        <taxon>Liliopsida</taxon>
        <taxon>Poales</taxon>
        <taxon>Poaceae</taxon>
        <taxon>BOP clade</taxon>
        <taxon>Oryzoideae</taxon>
        <taxon>Oryzeae</taxon>
        <taxon>Oryzinae</taxon>
        <taxon>Oryza</taxon>
    </lineage>
</organism>
<proteinExistence type="predicted"/>
<feature type="region of interest" description="Disordered" evidence="1">
    <location>
        <begin position="51"/>
        <end position="104"/>
    </location>
</feature>
<feature type="compositionally biased region" description="Basic and acidic residues" evidence="1">
    <location>
        <begin position="324"/>
        <end position="335"/>
    </location>
</feature>
<accession>A0A0D9Y603</accession>
<reference evidence="2" key="1">
    <citation type="submission" date="2013-08" db="EMBL/GenBank/DDBJ databases">
        <title>Oryza genome evolution.</title>
        <authorList>
            <person name="Wing R.A."/>
            <person name="Panaud O."/>
            <person name="Oliveira A.C."/>
        </authorList>
    </citation>
    <scope>NUCLEOTIDE SEQUENCE</scope>
</reference>
<dbReference type="AlphaFoldDB" id="A0A0D9Y603"/>
<reference evidence="2" key="3">
    <citation type="submission" date="2018-05" db="EMBL/GenBank/DDBJ databases">
        <title>OgluRS3 (Oryza glumaepatula Reference Sequence Version 3).</title>
        <authorList>
            <person name="Zhang J."/>
            <person name="Kudrna D."/>
            <person name="Lee S."/>
            <person name="Talag J."/>
            <person name="Welchert J."/>
            <person name="Wing R.A."/>
        </authorList>
    </citation>
    <scope>NUCLEOTIDE SEQUENCE [LARGE SCALE GENOMIC DNA]</scope>
</reference>